<dbReference type="EC" id="5.6.2.4" evidence="13"/>
<evidence type="ECO:0000256" key="10">
    <source>
        <dbReference type="ARBA" id="ARBA00023204"/>
    </source>
</evidence>
<keyword evidence="5 15" id="KW-0378">Hydrolase</keyword>
<keyword evidence="7" id="KW-0269">Exonuclease</keyword>
<feature type="domain" description="UvrD-like helicase ATP-binding" evidence="16">
    <location>
        <begin position="11"/>
        <end position="331"/>
    </location>
</feature>
<accession>A0A1G2MVL0</accession>
<evidence type="ECO:0000256" key="11">
    <source>
        <dbReference type="ARBA" id="ARBA00023235"/>
    </source>
</evidence>
<keyword evidence="9" id="KW-0238">DNA-binding</keyword>
<comment type="catalytic activity">
    <reaction evidence="12">
        <text>Couples ATP hydrolysis with the unwinding of duplex DNA by translocating in the 3'-5' direction.</text>
        <dbReference type="EC" id="5.6.2.4"/>
    </reaction>
</comment>
<dbReference type="GO" id="GO:0043138">
    <property type="term" value="F:3'-5' DNA helicase activity"/>
    <property type="evidence" value="ECO:0007669"/>
    <property type="project" value="UniProtKB-EC"/>
</dbReference>
<evidence type="ECO:0000256" key="2">
    <source>
        <dbReference type="ARBA" id="ARBA00022722"/>
    </source>
</evidence>
<comment type="catalytic activity">
    <reaction evidence="14">
        <text>ATP + H2O = ADP + phosphate + H(+)</text>
        <dbReference type="Rhea" id="RHEA:13065"/>
        <dbReference type="ChEBI" id="CHEBI:15377"/>
        <dbReference type="ChEBI" id="CHEBI:15378"/>
        <dbReference type="ChEBI" id="CHEBI:30616"/>
        <dbReference type="ChEBI" id="CHEBI:43474"/>
        <dbReference type="ChEBI" id="CHEBI:456216"/>
        <dbReference type="EC" id="5.6.2.4"/>
    </reaction>
</comment>
<dbReference type="Gene3D" id="3.90.320.10">
    <property type="match status" value="1"/>
</dbReference>
<dbReference type="PROSITE" id="PS51217">
    <property type="entry name" value="UVRD_HELICASE_CTER"/>
    <property type="match status" value="1"/>
</dbReference>
<evidence type="ECO:0000256" key="9">
    <source>
        <dbReference type="ARBA" id="ARBA00023125"/>
    </source>
</evidence>
<keyword evidence="4" id="KW-0227">DNA damage</keyword>
<dbReference type="Pfam" id="PF13361">
    <property type="entry name" value="UvrD_C"/>
    <property type="match status" value="2"/>
</dbReference>
<dbReference type="SUPFAM" id="SSF52540">
    <property type="entry name" value="P-loop containing nucleoside triphosphate hydrolases"/>
    <property type="match status" value="1"/>
</dbReference>
<keyword evidence="2" id="KW-0540">Nuclease</keyword>
<dbReference type="InterPro" id="IPR011604">
    <property type="entry name" value="PDDEXK-like_dom_sf"/>
</dbReference>
<keyword evidence="10" id="KW-0234">DNA repair</keyword>
<feature type="domain" description="UvrD-like helicase C-terminal" evidence="17">
    <location>
        <begin position="332"/>
        <end position="593"/>
    </location>
</feature>
<dbReference type="CDD" id="cd17932">
    <property type="entry name" value="DEXQc_UvrD"/>
    <property type="match status" value="1"/>
</dbReference>
<evidence type="ECO:0000256" key="14">
    <source>
        <dbReference type="ARBA" id="ARBA00048988"/>
    </source>
</evidence>
<comment type="similarity">
    <text evidence="1">Belongs to the helicase family. UvrD subfamily.</text>
</comment>
<dbReference type="Gene3D" id="1.10.486.10">
    <property type="entry name" value="PCRA, domain 4"/>
    <property type="match status" value="1"/>
</dbReference>
<evidence type="ECO:0000256" key="8">
    <source>
        <dbReference type="ARBA" id="ARBA00022840"/>
    </source>
</evidence>
<dbReference type="Pfam" id="PF12705">
    <property type="entry name" value="PDDEXK_1"/>
    <property type="match status" value="1"/>
</dbReference>
<evidence type="ECO:0000256" key="3">
    <source>
        <dbReference type="ARBA" id="ARBA00022741"/>
    </source>
</evidence>
<evidence type="ECO:0000256" key="13">
    <source>
        <dbReference type="ARBA" id="ARBA00034808"/>
    </source>
</evidence>
<evidence type="ECO:0000259" key="16">
    <source>
        <dbReference type="PROSITE" id="PS51198"/>
    </source>
</evidence>
<dbReference type="Gene3D" id="3.40.50.300">
    <property type="entry name" value="P-loop containing nucleotide triphosphate hydrolases"/>
    <property type="match status" value="2"/>
</dbReference>
<keyword evidence="6 15" id="KW-0347">Helicase</keyword>
<evidence type="ECO:0000313" key="19">
    <source>
        <dbReference type="Proteomes" id="UP000177943"/>
    </source>
</evidence>
<evidence type="ECO:0000256" key="6">
    <source>
        <dbReference type="ARBA" id="ARBA00022806"/>
    </source>
</evidence>
<gene>
    <name evidence="18" type="ORF">A3D56_01450</name>
</gene>
<evidence type="ECO:0000259" key="17">
    <source>
        <dbReference type="PROSITE" id="PS51217"/>
    </source>
</evidence>
<keyword evidence="11" id="KW-0413">Isomerase</keyword>
<evidence type="ECO:0000256" key="7">
    <source>
        <dbReference type="ARBA" id="ARBA00022839"/>
    </source>
</evidence>
<evidence type="ECO:0000313" key="18">
    <source>
        <dbReference type="EMBL" id="OHA27865.1"/>
    </source>
</evidence>
<comment type="caution">
    <text evidence="18">The sequence shown here is derived from an EMBL/GenBank/DDBJ whole genome shotgun (WGS) entry which is preliminary data.</text>
</comment>
<dbReference type="GO" id="GO:0005524">
    <property type="term" value="F:ATP binding"/>
    <property type="evidence" value="ECO:0007669"/>
    <property type="project" value="UniProtKB-UniRule"/>
</dbReference>
<dbReference type="InterPro" id="IPR027417">
    <property type="entry name" value="P-loop_NTPase"/>
</dbReference>
<keyword evidence="3 15" id="KW-0547">Nucleotide-binding</keyword>
<dbReference type="GO" id="GO:0000725">
    <property type="term" value="P:recombinational repair"/>
    <property type="evidence" value="ECO:0007669"/>
    <property type="project" value="TreeGrafter"/>
</dbReference>
<dbReference type="InterPro" id="IPR014017">
    <property type="entry name" value="DNA_helicase_UvrD-like_C"/>
</dbReference>
<dbReference type="InterPro" id="IPR000212">
    <property type="entry name" value="DNA_helicase_UvrD/REP"/>
</dbReference>
<dbReference type="EMBL" id="MHRP01000004">
    <property type="protein sequence ID" value="OHA27865.1"/>
    <property type="molecule type" value="Genomic_DNA"/>
</dbReference>
<proteinExistence type="inferred from homology"/>
<evidence type="ECO:0000256" key="12">
    <source>
        <dbReference type="ARBA" id="ARBA00034617"/>
    </source>
</evidence>
<evidence type="ECO:0000256" key="4">
    <source>
        <dbReference type="ARBA" id="ARBA00022763"/>
    </source>
</evidence>
<name>A0A1G2MVL0_9BACT</name>
<dbReference type="InterPro" id="IPR013986">
    <property type="entry name" value="DExx_box_DNA_helicase_dom_sf"/>
</dbReference>
<keyword evidence="8 15" id="KW-0067">ATP-binding</keyword>
<feature type="binding site" evidence="15">
    <location>
        <begin position="32"/>
        <end position="39"/>
    </location>
    <ligand>
        <name>ATP</name>
        <dbReference type="ChEBI" id="CHEBI:30616"/>
    </ligand>
</feature>
<dbReference type="PANTHER" id="PTHR11070:SF2">
    <property type="entry name" value="ATP-DEPENDENT DNA HELICASE SRS2"/>
    <property type="match status" value="1"/>
</dbReference>
<organism evidence="18 19">
    <name type="scientific">Candidatus Taylorbacteria bacterium RIFCSPHIGHO2_02_FULL_45_35</name>
    <dbReference type="NCBI Taxonomy" id="1802311"/>
    <lineage>
        <taxon>Bacteria</taxon>
        <taxon>Candidatus Tayloriibacteriota</taxon>
    </lineage>
</organism>
<dbReference type="Proteomes" id="UP000177943">
    <property type="component" value="Unassembled WGS sequence"/>
</dbReference>
<dbReference type="GO" id="GO:0003677">
    <property type="term" value="F:DNA binding"/>
    <property type="evidence" value="ECO:0007669"/>
    <property type="project" value="UniProtKB-KW"/>
</dbReference>
<dbReference type="PROSITE" id="PS51198">
    <property type="entry name" value="UVRD_HELICASE_ATP_BIND"/>
    <property type="match status" value="1"/>
</dbReference>
<dbReference type="InterPro" id="IPR038726">
    <property type="entry name" value="PDDEXK_AddAB-type"/>
</dbReference>
<evidence type="ECO:0000256" key="5">
    <source>
        <dbReference type="ARBA" id="ARBA00022801"/>
    </source>
</evidence>
<evidence type="ECO:0000256" key="15">
    <source>
        <dbReference type="PROSITE-ProRule" id="PRU00560"/>
    </source>
</evidence>
<dbReference type="Pfam" id="PF00580">
    <property type="entry name" value="UvrD-helicase"/>
    <property type="match status" value="1"/>
</dbReference>
<evidence type="ECO:0000256" key="1">
    <source>
        <dbReference type="ARBA" id="ARBA00009922"/>
    </source>
</evidence>
<dbReference type="GO" id="GO:0004527">
    <property type="term" value="F:exonuclease activity"/>
    <property type="evidence" value="ECO:0007669"/>
    <property type="project" value="UniProtKB-KW"/>
</dbReference>
<dbReference type="Gene3D" id="1.10.10.160">
    <property type="match status" value="1"/>
</dbReference>
<sequence length="973" mass="110096">MKTSEFDVRYKKLNAEQREAVNTIEGPVMVIAGPGTGKTTILTLRIANILQKTDTPPSGILAITYTDAGVKAMRNQLLEVIGERAHEVRIHTFHSFAASIIGELGEHFPHLQGATQLSDVEIESFIRDILKDQAFGDLRPIGKPDFYISSVISAISQAKREAWTAEDVRAYAKKEEKKISTEESSISTRGKSKGELKAEAKKDIEKCKRTLLFADVYTRYEAKKKEQQQMDYDDLIIELLVAFKKDELLLRLIQERFLYIHVDEHQDTNDSQNLLISMLADFFETPNVFIVGDEKQAIYRFQGASVQNFLKFEHLWKDMKIVLLQKNYRSHQAILDASFAMIEKNYTDGEHTNLRVKLQSVAPHKKQPLSFVIAPDETSLESHLVEEIKKIAKKEPKAEVAIIVRRNRELNQVLTLLETQDIPVSSERKIDVFSHPAGILFFNLIEYLADPTKREALAKTLVAGLWDLEFSEAISHIQKLRSGNVGEVEKSIPVLREIRKCLLEDAPVQFLIKLAELSGYRTLVSHDPSFVEVWRGIVELAESVQKESNVSSPLELITSLLLYRTSAETRSVKVSVGVSDYPIRAMTAHGSKGLEFDYVFIPYASEESWMGRSRGSYFLLPKTKTEGDDVSDARRLFYVALTRARKHVTILFAEEESGGRALSPLRFISEIDQKSVERMVVEKKKTLESESLFVSKKGSHTKLQEYAKQAILQKGLSVTALNHFINCPSEFLYQSILKLPQAPAPSAEKGTVMHDAFSRVWKMKSRDQKNIEKSILEAVAFFKAHSRLPLFEKEAVEAELEESAEVVAKALAPHFALQGKIFAEEWSESVFEGIFQKESLSVPIHGKLDAIIDTGKEVFVFDYKTRQAMSAAAIKGQTKSSDGSYFRQLVFYELLLSRGHRFKGRPITLSLVFVTPDQKGRCPTVTLSIVNADIQKVRDEIELLIESVWSGKILTETCDDKKCEWCGLKRMSE</sequence>
<dbReference type="AlphaFoldDB" id="A0A1G2MVL0"/>
<reference evidence="18 19" key="1">
    <citation type="journal article" date="2016" name="Nat. Commun.">
        <title>Thousands of microbial genomes shed light on interconnected biogeochemical processes in an aquifer system.</title>
        <authorList>
            <person name="Anantharaman K."/>
            <person name="Brown C.T."/>
            <person name="Hug L.A."/>
            <person name="Sharon I."/>
            <person name="Castelle C.J."/>
            <person name="Probst A.J."/>
            <person name="Thomas B.C."/>
            <person name="Singh A."/>
            <person name="Wilkins M.J."/>
            <person name="Karaoz U."/>
            <person name="Brodie E.L."/>
            <person name="Williams K.H."/>
            <person name="Hubbard S.S."/>
            <person name="Banfield J.F."/>
        </authorList>
    </citation>
    <scope>NUCLEOTIDE SEQUENCE [LARGE SCALE GENOMIC DNA]</scope>
</reference>
<protein>
    <recommendedName>
        <fullName evidence="13">DNA 3'-5' helicase</fullName>
        <ecNumber evidence="13">5.6.2.4</ecNumber>
    </recommendedName>
</protein>
<dbReference type="InterPro" id="IPR014016">
    <property type="entry name" value="UvrD-like_ATP-bd"/>
</dbReference>
<dbReference type="PANTHER" id="PTHR11070">
    <property type="entry name" value="UVRD / RECB / PCRA DNA HELICASE FAMILY MEMBER"/>
    <property type="match status" value="1"/>
</dbReference>